<dbReference type="OrthoDB" id="3560521at2"/>
<proteinExistence type="predicted"/>
<gene>
    <name evidence="1" type="ORF">PSU4_12180</name>
</gene>
<evidence type="ECO:0000313" key="1">
    <source>
        <dbReference type="EMBL" id="GEL22264.1"/>
    </source>
</evidence>
<keyword evidence="2" id="KW-1185">Reference proteome</keyword>
<reference evidence="1 2" key="1">
    <citation type="submission" date="2019-07" db="EMBL/GenBank/DDBJ databases">
        <title>Whole genome shotgun sequence of Pseudonocardia sulfidoxydans NBRC 16205.</title>
        <authorList>
            <person name="Hosoyama A."/>
            <person name="Uohara A."/>
            <person name="Ohji S."/>
            <person name="Ichikawa N."/>
        </authorList>
    </citation>
    <scope>NUCLEOTIDE SEQUENCE [LARGE SCALE GENOMIC DNA]</scope>
    <source>
        <strain evidence="1 2">NBRC 16205</strain>
    </source>
</reference>
<comment type="caution">
    <text evidence="1">The sequence shown here is derived from an EMBL/GenBank/DDBJ whole genome shotgun (WGS) entry which is preliminary data.</text>
</comment>
<dbReference type="RefSeq" id="WP_147103244.1">
    <property type="nucleotide sequence ID" value="NZ_BJVJ01000007.1"/>
</dbReference>
<organism evidence="1 2">
    <name type="scientific">Pseudonocardia sulfidoxydans NBRC 16205</name>
    <dbReference type="NCBI Taxonomy" id="1223511"/>
    <lineage>
        <taxon>Bacteria</taxon>
        <taxon>Bacillati</taxon>
        <taxon>Actinomycetota</taxon>
        <taxon>Actinomycetes</taxon>
        <taxon>Pseudonocardiales</taxon>
        <taxon>Pseudonocardiaceae</taxon>
        <taxon>Pseudonocardia</taxon>
    </lineage>
</organism>
<protein>
    <submittedName>
        <fullName evidence="1">Uncharacterized protein</fullName>
    </submittedName>
</protein>
<dbReference type="Proteomes" id="UP000321685">
    <property type="component" value="Unassembled WGS sequence"/>
</dbReference>
<name>A0A511DEV3_9PSEU</name>
<dbReference type="AlphaFoldDB" id="A0A511DEV3"/>
<evidence type="ECO:0000313" key="2">
    <source>
        <dbReference type="Proteomes" id="UP000321685"/>
    </source>
</evidence>
<accession>A0A511DEV3</accession>
<dbReference type="EMBL" id="BJVJ01000007">
    <property type="protein sequence ID" value="GEL22264.1"/>
    <property type="molecule type" value="Genomic_DNA"/>
</dbReference>
<sequence>MTLPGQTLDEPRGAELTPDHVTAVHQRIWDGRGSVAGLRLVVPPCPYTASELAALEQSGRRVGYLPPEAATRATRHVLGTIFPAMGCYSLQPDNEVENLVSRAGWFDYETAIDAPYAGTDEAELREQVRAAGRDLVSMNQYIVAAQDNRLFTGHYLDERRTWPRIGIRVSGRIVCARFDGDEMAEGLGDEPPVPGSLLTGYDLHPDFRAPYTGGRSAGVSHSERLVEVEPEPPAPQRGVHPCQEGEVDLDAEWRRQVGGLVVAGFAAELGMGAEEYAASLPRFAPQPPEYRGRLDAPVVVETRIGWERQYELLGIRVSPFMALFPEAVPWHPDSAHRDAPYTAWFTRWGQRFEGPTSPDDARAALASDEVGANLQEGGAVLHSYPELNRAARFFDLVGFVYPAAEIGGGVPFEPIERTPGICRWRGRPEYAANLYPLAFSVFRPLVRGRTVTA</sequence>